<evidence type="ECO:0000256" key="5">
    <source>
        <dbReference type="RuleBase" id="RU362057"/>
    </source>
</evidence>
<comment type="similarity">
    <text evidence="1 4">Belongs to the UDP-glycosyltransferase family.</text>
</comment>
<reference evidence="7" key="1">
    <citation type="submission" date="2025-08" db="UniProtKB">
        <authorList>
            <consortium name="RefSeq"/>
        </authorList>
    </citation>
    <scope>IDENTIFICATION</scope>
    <source>
        <tissue evidence="7">Leaf</tissue>
    </source>
</reference>
<dbReference type="OrthoDB" id="5835829at2759"/>
<dbReference type="CDD" id="cd03784">
    <property type="entry name" value="GT1_Gtf-like"/>
    <property type="match status" value="1"/>
</dbReference>
<evidence type="ECO:0000313" key="7">
    <source>
        <dbReference type="RefSeq" id="XP_030543912.1"/>
    </source>
</evidence>
<evidence type="ECO:0000313" key="6">
    <source>
        <dbReference type="Proteomes" id="UP000827889"/>
    </source>
</evidence>
<evidence type="ECO:0000256" key="3">
    <source>
        <dbReference type="ARBA" id="ARBA00022679"/>
    </source>
</evidence>
<dbReference type="GO" id="GO:0080043">
    <property type="term" value="F:quercetin 3-O-glucosyltransferase activity"/>
    <property type="evidence" value="ECO:0007669"/>
    <property type="project" value="TreeGrafter"/>
</dbReference>
<name>A0A8B8QCM4_9MYRT</name>
<protein>
    <recommendedName>
        <fullName evidence="5">Glycosyltransferase</fullName>
        <ecNumber evidence="5">2.4.1.-</ecNumber>
    </recommendedName>
</protein>
<dbReference type="Pfam" id="PF00201">
    <property type="entry name" value="UDPGT"/>
    <property type="match status" value="1"/>
</dbReference>
<dbReference type="GeneID" id="115750582"/>
<dbReference type="InterPro" id="IPR035595">
    <property type="entry name" value="UDP_glycos_trans_CS"/>
</dbReference>
<dbReference type="Gene3D" id="3.40.50.2000">
    <property type="entry name" value="Glycogen Phosphorylase B"/>
    <property type="match status" value="2"/>
</dbReference>
<dbReference type="KEGG" id="rarg:115750582"/>
<accession>A0A8B8QCM4</accession>
<dbReference type="GO" id="GO:0080044">
    <property type="term" value="F:quercetin 7-O-glucosyltransferase activity"/>
    <property type="evidence" value="ECO:0007669"/>
    <property type="project" value="TreeGrafter"/>
</dbReference>
<evidence type="ECO:0000256" key="1">
    <source>
        <dbReference type="ARBA" id="ARBA00009995"/>
    </source>
</evidence>
<keyword evidence="6" id="KW-1185">Reference proteome</keyword>
<dbReference type="AlphaFoldDB" id="A0A8B8QCM4"/>
<evidence type="ECO:0000256" key="2">
    <source>
        <dbReference type="ARBA" id="ARBA00022676"/>
    </source>
</evidence>
<gene>
    <name evidence="7" type="primary">LOC115750582</name>
</gene>
<evidence type="ECO:0000256" key="4">
    <source>
        <dbReference type="RuleBase" id="RU003718"/>
    </source>
</evidence>
<dbReference type="SUPFAM" id="SSF53756">
    <property type="entry name" value="UDP-Glycosyltransferase/glycogen phosphorylase"/>
    <property type="match status" value="1"/>
</dbReference>
<sequence>MKPWPRRPKVILVPYPAQGHVTPMLKLASILHSHGFDPVLVTPESIHRRISHHAVDRATAEAIAFVPIPDGSGADDDGKPRDFFSVERAMEDVMPVHLERLVGELDVVDGGVALMVVDLLASFAIEVGNKCGVPTAGLWTAMLATYKLVTAIPELVRAGHISDCGIPQKESQVRQNPSLTTQDLPWLIGPVSARKARFRFWTRTLHRSASLRWLLINSFPEEEDEAKIQCSRDYPTIVPIGPLACPSPLTKNPSFWEEDATCLAWLKIQKPNSVIYVSFGSWVSPIGCDKVASLALSLESTCRPFLWVLGPSWRDGLPRGFLERVRSRGRVVPWAPQVEVLRDRAVGCYLTHCGWNSTAEAVQCGRRMLCWPVAGDQFVNCKYIVEAWRVGMRLEGFGEREVEDGVKRVMEDGEMGLRLEELKERMMSAKTNSRAAANMAGFVEDLKRMTEDNSP</sequence>
<dbReference type="EC" id="2.4.1.-" evidence="5"/>
<organism evidence="6 7">
    <name type="scientific">Rhodamnia argentea</name>
    <dbReference type="NCBI Taxonomy" id="178133"/>
    <lineage>
        <taxon>Eukaryota</taxon>
        <taxon>Viridiplantae</taxon>
        <taxon>Streptophyta</taxon>
        <taxon>Embryophyta</taxon>
        <taxon>Tracheophyta</taxon>
        <taxon>Spermatophyta</taxon>
        <taxon>Magnoliopsida</taxon>
        <taxon>eudicotyledons</taxon>
        <taxon>Gunneridae</taxon>
        <taxon>Pentapetalae</taxon>
        <taxon>rosids</taxon>
        <taxon>malvids</taxon>
        <taxon>Myrtales</taxon>
        <taxon>Myrtaceae</taxon>
        <taxon>Myrtoideae</taxon>
        <taxon>Myrteae</taxon>
        <taxon>Australasian group</taxon>
        <taxon>Rhodamnia</taxon>
    </lineage>
</organism>
<dbReference type="FunFam" id="3.40.50.2000:FF:000122">
    <property type="entry name" value="Glycosyltransferase"/>
    <property type="match status" value="1"/>
</dbReference>
<dbReference type="RefSeq" id="XP_030543912.1">
    <property type="nucleotide sequence ID" value="XM_030688052.2"/>
</dbReference>
<dbReference type="PANTHER" id="PTHR11926">
    <property type="entry name" value="GLUCOSYL/GLUCURONOSYL TRANSFERASES"/>
    <property type="match status" value="1"/>
</dbReference>
<dbReference type="PROSITE" id="PS00375">
    <property type="entry name" value="UDPGT"/>
    <property type="match status" value="1"/>
</dbReference>
<dbReference type="PANTHER" id="PTHR11926:SF1402">
    <property type="entry name" value="GLYCOSYLTRANSFERASE"/>
    <property type="match status" value="1"/>
</dbReference>
<dbReference type="Proteomes" id="UP000827889">
    <property type="component" value="Chromosome 10"/>
</dbReference>
<dbReference type="InterPro" id="IPR002213">
    <property type="entry name" value="UDP_glucos_trans"/>
</dbReference>
<keyword evidence="3 4" id="KW-0808">Transferase</keyword>
<keyword evidence="2 4" id="KW-0328">Glycosyltransferase</keyword>
<proteinExistence type="inferred from homology"/>